<evidence type="ECO:0000259" key="22">
    <source>
        <dbReference type="PROSITE" id="PS51671"/>
    </source>
</evidence>
<comment type="function">
    <text evidence="2">Catalyzes the Claisen rearrangement of chorismate to prephenate and the decarboxylation/dehydration of prephenate to phenylpyruvate.</text>
</comment>
<comment type="catalytic activity">
    <reaction evidence="18">
        <text>prephenate + H(+) = 3-phenylpyruvate + CO2 + H2O</text>
        <dbReference type="Rhea" id="RHEA:21648"/>
        <dbReference type="ChEBI" id="CHEBI:15377"/>
        <dbReference type="ChEBI" id="CHEBI:15378"/>
        <dbReference type="ChEBI" id="CHEBI:16526"/>
        <dbReference type="ChEBI" id="CHEBI:18005"/>
        <dbReference type="ChEBI" id="CHEBI:29934"/>
        <dbReference type="EC" id="4.2.1.51"/>
    </reaction>
</comment>
<dbReference type="InterPro" id="IPR002701">
    <property type="entry name" value="CM_II_prokaryot"/>
</dbReference>
<dbReference type="Pfam" id="PF00800">
    <property type="entry name" value="PDT"/>
    <property type="match status" value="1"/>
</dbReference>
<dbReference type="CDD" id="cd13630">
    <property type="entry name" value="PBP2_PDT_1"/>
    <property type="match status" value="1"/>
</dbReference>
<evidence type="ECO:0000256" key="10">
    <source>
        <dbReference type="ARBA" id="ARBA00022605"/>
    </source>
</evidence>
<organism evidence="23 24">
    <name type="scientific">Burkholderia cepacia</name>
    <name type="common">Pseudomonas cepacia</name>
    <dbReference type="NCBI Taxonomy" id="292"/>
    <lineage>
        <taxon>Bacteria</taxon>
        <taxon>Pseudomonadati</taxon>
        <taxon>Pseudomonadota</taxon>
        <taxon>Betaproteobacteria</taxon>
        <taxon>Burkholderiales</taxon>
        <taxon>Burkholderiaceae</taxon>
        <taxon>Burkholderia</taxon>
        <taxon>Burkholderia cepacia complex</taxon>
    </lineage>
</organism>
<dbReference type="PANTHER" id="PTHR21022:SF19">
    <property type="entry name" value="PREPHENATE DEHYDRATASE-RELATED"/>
    <property type="match status" value="1"/>
</dbReference>
<dbReference type="GO" id="GO:0004664">
    <property type="term" value="F:prephenate dehydratase activity"/>
    <property type="evidence" value="ECO:0007669"/>
    <property type="project" value="UniProtKB-EC"/>
</dbReference>
<feature type="domain" description="Chorismate mutase" evidence="20">
    <location>
        <begin position="8"/>
        <end position="98"/>
    </location>
</feature>
<feature type="domain" description="Prephenate dehydratase" evidence="21">
    <location>
        <begin position="98"/>
        <end position="273"/>
    </location>
</feature>
<keyword evidence="12" id="KW-0584">Phenylalanine biosynthesis</keyword>
<evidence type="ECO:0000256" key="3">
    <source>
        <dbReference type="ARBA" id="ARBA00004496"/>
    </source>
</evidence>
<dbReference type="GO" id="GO:0046417">
    <property type="term" value="P:chorismate metabolic process"/>
    <property type="evidence" value="ECO:0007669"/>
    <property type="project" value="InterPro"/>
</dbReference>
<dbReference type="EC" id="4.2.1.51" evidence="7"/>
<comment type="subcellular location">
    <subcellularLocation>
        <location evidence="3">Cytoplasm</location>
    </subcellularLocation>
</comment>
<dbReference type="PROSITE" id="PS51171">
    <property type="entry name" value="PREPHENATE_DEHYDR_3"/>
    <property type="match status" value="1"/>
</dbReference>
<dbReference type="PIRSF" id="PIRSF001500">
    <property type="entry name" value="Chor_mut_pdt_Ppr"/>
    <property type="match status" value="1"/>
</dbReference>
<evidence type="ECO:0000259" key="20">
    <source>
        <dbReference type="PROSITE" id="PS51168"/>
    </source>
</evidence>
<evidence type="ECO:0000259" key="21">
    <source>
        <dbReference type="PROSITE" id="PS51171"/>
    </source>
</evidence>
<dbReference type="GO" id="GO:0009094">
    <property type="term" value="P:L-phenylalanine biosynthetic process"/>
    <property type="evidence" value="ECO:0007669"/>
    <property type="project" value="UniProtKB-UniPathway"/>
</dbReference>
<dbReference type="InterPro" id="IPR008242">
    <property type="entry name" value="Chor_mutase/pphenate_deHydtase"/>
</dbReference>
<keyword evidence="15" id="KW-0511">Multifunctional enzyme</keyword>
<feature type="domain" description="ACT" evidence="22">
    <location>
        <begin position="285"/>
        <end position="362"/>
    </location>
</feature>
<evidence type="ECO:0000256" key="18">
    <source>
        <dbReference type="ARBA" id="ARBA00047848"/>
    </source>
</evidence>
<evidence type="ECO:0000256" key="4">
    <source>
        <dbReference type="ARBA" id="ARBA00004741"/>
    </source>
</evidence>
<evidence type="ECO:0000256" key="8">
    <source>
        <dbReference type="ARBA" id="ARBA00014401"/>
    </source>
</evidence>
<evidence type="ECO:0000256" key="5">
    <source>
        <dbReference type="ARBA" id="ARBA00004817"/>
    </source>
</evidence>
<dbReference type="SMART" id="SM00830">
    <property type="entry name" value="CM_2"/>
    <property type="match status" value="1"/>
</dbReference>
<dbReference type="CDD" id="cd04905">
    <property type="entry name" value="ACT_CM-PDT"/>
    <property type="match status" value="1"/>
</dbReference>
<sequence length="378" mass="40380">MTLTATDLPAHDPVALQRAQIDAIDQELLALIARRMQHAAAIGQFKALDGRTIRQPARETEIVAGLCARPHGLLQARHVAAIWHTLFRISRELQQVPSVAFLGPPGTFTETAMQRYFGAPIRPHACDTLEATFAALAAAHVDHAVVPIENSTEGTVTRAIDLLADATAPVVGEIVLPVAHCLLSASGTLEGVDCVLGHQQALAQCRAWLDAHAPQLRRVPVASNAAAAREAASMTDCAAIAGERAADRYGLRIVANAIQDEPGNRTRFLVLGGPPAEPTGHDRTGLLLRLDDTIGALAHVFDALARHRISVLWLDARPGRAAGWAYRFFVDIDGHQDDAHVRTALDDIRTIAADLRILGSYPRAPFVDAGAVAEPSAT</sequence>
<dbReference type="UniPathway" id="UPA00121">
    <property type="reaction ID" value="UER00345"/>
</dbReference>
<evidence type="ECO:0000256" key="13">
    <source>
        <dbReference type="ARBA" id="ARBA00023235"/>
    </source>
</evidence>
<evidence type="ECO:0000256" key="15">
    <source>
        <dbReference type="ARBA" id="ARBA00023268"/>
    </source>
</evidence>
<comment type="caution">
    <text evidence="23">The sequence shown here is derived from an EMBL/GenBank/DDBJ whole genome shotgun (WGS) entry which is preliminary data.</text>
</comment>
<evidence type="ECO:0000256" key="6">
    <source>
        <dbReference type="ARBA" id="ARBA00012404"/>
    </source>
</evidence>
<evidence type="ECO:0000313" key="23">
    <source>
        <dbReference type="EMBL" id="KVK76378.1"/>
    </source>
</evidence>
<evidence type="ECO:0000256" key="14">
    <source>
        <dbReference type="ARBA" id="ARBA00023239"/>
    </source>
</evidence>
<evidence type="ECO:0000256" key="12">
    <source>
        <dbReference type="ARBA" id="ARBA00023222"/>
    </source>
</evidence>
<dbReference type="InterPro" id="IPR036979">
    <property type="entry name" value="CM_dom_sf"/>
</dbReference>
<dbReference type="InterPro" id="IPR018528">
    <property type="entry name" value="Preph_deHydtase_CS"/>
</dbReference>
<keyword evidence="13" id="KW-0413">Isomerase</keyword>
<comment type="pathway">
    <text evidence="5">Metabolic intermediate biosynthesis; prephenate biosynthesis; prephenate from chorismate: step 1/1.</text>
</comment>
<dbReference type="Gene3D" id="1.20.59.10">
    <property type="entry name" value="Chorismate mutase"/>
    <property type="match status" value="1"/>
</dbReference>
<dbReference type="RefSeq" id="WP_059731696.1">
    <property type="nucleotide sequence ID" value="NZ_LOYH01000086.1"/>
</dbReference>
<dbReference type="PROSITE" id="PS51671">
    <property type="entry name" value="ACT"/>
    <property type="match status" value="1"/>
</dbReference>
<evidence type="ECO:0000256" key="17">
    <source>
        <dbReference type="ARBA" id="ARBA00031520"/>
    </source>
</evidence>
<evidence type="ECO:0000256" key="11">
    <source>
        <dbReference type="ARBA" id="ARBA00023141"/>
    </source>
</evidence>
<dbReference type="GO" id="GO:0005737">
    <property type="term" value="C:cytoplasm"/>
    <property type="evidence" value="ECO:0007669"/>
    <property type="project" value="UniProtKB-SubCell"/>
</dbReference>
<evidence type="ECO:0000256" key="19">
    <source>
        <dbReference type="PIRSR" id="PIRSR001500-2"/>
    </source>
</evidence>
<reference evidence="23 24" key="1">
    <citation type="submission" date="2015-11" db="EMBL/GenBank/DDBJ databases">
        <title>Expanding the genomic diversity of Burkholderia species for the development of highly accurate diagnostics.</title>
        <authorList>
            <person name="Sahl J."/>
            <person name="Keim P."/>
            <person name="Wagner D."/>
        </authorList>
    </citation>
    <scope>NUCLEOTIDE SEQUENCE [LARGE SCALE GENOMIC DNA]</scope>
    <source>
        <strain evidence="23 24">MSMB1302</strain>
    </source>
</reference>
<dbReference type="Pfam" id="PF01817">
    <property type="entry name" value="CM_2"/>
    <property type="match status" value="1"/>
</dbReference>
<dbReference type="InterPro" id="IPR036263">
    <property type="entry name" value="Chorismate_II_sf"/>
</dbReference>
<dbReference type="EC" id="5.4.99.5" evidence="6"/>
<dbReference type="Pfam" id="PF01842">
    <property type="entry name" value="ACT"/>
    <property type="match status" value="1"/>
</dbReference>
<gene>
    <name evidence="23" type="ORF">WS90_24560</name>
</gene>
<dbReference type="PROSITE" id="PS00857">
    <property type="entry name" value="PREPHENATE_DEHYDR_1"/>
    <property type="match status" value="1"/>
</dbReference>
<evidence type="ECO:0000256" key="1">
    <source>
        <dbReference type="ARBA" id="ARBA00000824"/>
    </source>
</evidence>
<dbReference type="PANTHER" id="PTHR21022">
    <property type="entry name" value="PREPHENATE DEHYDRATASE P PROTEIN"/>
    <property type="match status" value="1"/>
</dbReference>
<dbReference type="EMBL" id="LOYH01000086">
    <property type="protein sequence ID" value="KVK76378.1"/>
    <property type="molecule type" value="Genomic_DNA"/>
</dbReference>
<evidence type="ECO:0000256" key="16">
    <source>
        <dbReference type="ARBA" id="ARBA00031175"/>
    </source>
</evidence>
<accession>A0A103ZAH9</accession>
<evidence type="ECO:0000256" key="9">
    <source>
        <dbReference type="ARBA" id="ARBA00022490"/>
    </source>
</evidence>
<dbReference type="SUPFAM" id="SSF48600">
    <property type="entry name" value="Chorismate mutase II"/>
    <property type="match status" value="1"/>
</dbReference>
<dbReference type="SUPFAM" id="SSF55021">
    <property type="entry name" value="ACT-like"/>
    <property type="match status" value="1"/>
</dbReference>
<feature type="site" description="Essential for prephenate dehydratase activity" evidence="19">
    <location>
        <position position="266"/>
    </location>
</feature>
<dbReference type="PROSITE" id="PS51168">
    <property type="entry name" value="CHORISMATE_MUT_2"/>
    <property type="match status" value="1"/>
</dbReference>
<proteinExistence type="predicted"/>
<name>A0A103ZAH9_BURCE</name>
<keyword evidence="9" id="KW-0963">Cytoplasm</keyword>
<dbReference type="InterPro" id="IPR045865">
    <property type="entry name" value="ACT-like_dom_sf"/>
</dbReference>
<evidence type="ECO:0000313" key="24">
    <source>
        <dbReference type="Proteomes" id="UP000069001"/>
    </source>
</evidence>
<protein>
    <recommendedName>
        <fullName evidence="8">Bifunctional chorismate mutase/prephenate dehydratase</fullName>
        <ecNumber evidence="7">4.2.1.51</ecNumber>
        <ecNumber evidence="6">5.4.99.5</ecNumber>
    </recommendedName>
    <alternativeName>
        <fullName evidence="17">Chorismate mutase-prephenate dehydratase</fullName>
    </alternativeName>
    <alternativeName>
        <fullName evidence="16">p-protein</fullName>
    </alternativeName>
</protein>
<keyword evidence="14" id="KW-0456">Lyase</keyword>
<dbReference type="Gene3D" id="3.30.70.260">
    <property type="match status" value="1"/>
</dbReference>
<dbReference type="InterPro" id="IPR002912">
    <property type="entry name" value="ACT_dom"/>
</dbReference>
<dbReference type="InterPro" id="IPR001086">
    <property type="entry name" value="Preph_deHydtase"/>
</dbReference>
<dbReference type="UniPathway" id="UPA00120">
    <property type="reaction ID" value="UER00203"/>
</dbReference>
<evidence type="ECO:0000256" key="7">
    <source>
        <dbReference type="ARBA" id="ARBA00013147"/>
    </source>
</evidence>
<dbReference type="NCBIfam" id="NF008865">
    <property type="entry name" value="PRK11898.1"/>
    <property type="match status" value="1"/>
</dbReference>
<dbReference type="AlphaFoldDB" id="A0A103ZAH9"/>
<keyword evidence="10" id="KW-0028">Amino-acid biosynthesis</keyword>
<dbReference type="Proteomes" id="UP000069001">
    <property type="component" value="Unassembled WGS sequence"/>
</dbReference>
<keyword evidence="11" id="KW-0057">Aromatic amino acid biosynthesis</keyword>
<dbReference type="Gene3D" id="3.40.190.10">
    <property type="entry name" value="Periplasmic binding protein-like II"/>
    <property type="match status" value="2"/>
</dbReference>
<comment type="pathway">
    <text evidence="4">Amino-acid biosynthesis; L-phenylalanine biosynthesis; phenylpyruvate from prephenate: step 1/1.</text>
</comment>
<dbReference type="SUPFAM" id="SSF53850">
    <property type="entry name" value="Periplasmic binding protein-like II"/>
    <property type="match status" value="1"/>
</dbReference>
<evidence type="ECO:0000256" key="2">
    <source>
        <dbReference type="ARBA" id="ARBA00002364"/>
    </source>
</evidence>
<comment type="catalytic activity">
    <reaction evidence="1">
        <text>chorismate = prephenate</text>
        <dbReference type="Rhea" id="RHEA:13897"/>
        <dbReference type="ChEBI" id="CHEBI:29748"/>
        <dbReference type="ChEBI" id="CHEBI:29934"/>
        <dbReference type="EC" id="5.4.99.5"/>
    </reaction>
</comment>
<dbReference type="GO" id="GO:0004106">
    <property type="term" value="F:chorismate mutase activity"/>
    <property type="evidence" value="ECO:0007669"/>
    <property type="project" value="UniProtKB-EC"/>
</dbReference>